<keyword evidence="2" id="KW-1185">Reference proteome</keyword>
<reference evidence="1 2" key="1">
    <citation type="submission" date="2016-04" db="EMBL/GenBank/DDBJ databases">
        <title>A degradative enzymes factory behind the ericoid mycorrhizal symbiosis.</title>
        <authorList>
            <consortium name="DOE Joint Genome Institute"/>
            <person name="Martino E."/>
            <person name="Morin E."/>
            <person name="Grelet G."/>
            <person name="Kuo A."/>
            <person name="Kohler A."/>
            <person name="Daghino S."/>
            <person name="Barry K."/>
            <person name="Choi C."/>
            <person name="Cichocki N."/>
            <person name="Clum A."/>
            <person name="Copeland A."/>
            <person name="Hainaut M."/>
            <person name="Haridas S."/>
            <person name="Labutti K."/>
            <person name="Lindquist E."/>
            <person name="Lipzen A."/>
            <person name="Khouja H.-R."/>
            <person name="Murat C."/>
            <person name="Ohm R."/>
            <person name="Olson A."/>
            <person name="Spatafora J."/>
            <person name="Veneault-Fourrey C."/>
            <person name="Henrissat B."/>
            <person name="Grigoriev I."/>
            <person name="Martin F."/>
            <person name="Perotto S."/>
        </authorList>
    </citation>
    <scope>NUCLEOTIDE SEQUENCE [LARGE SCALE GENOMIC DNA]</scope>
    <source>
        <strain evidence="1 2">E</strain>
    </source>
</reference>
<proteinExistence type="predicted"/>
<evidence type="ECO:0000313" key="2">
    <source>
        <dbReference type="Proteomes" id="UP000235371"/>
    </source>
</evidence>
<protein>
    <submittedName>
        <fullName evidence="1">Uncharacterized protein</fullName>
    </submittedName>
</protein>
<dbReference type="AlphaFoldDB" id="A0A2J6TV38"/>
<dbReference type="EMBL" id="KZ613740">
    <property type="protein sequence ID" value="PMD66892.1"/>
    <property type="molecule type" value="Genomic_DNA"/>
</dbReference>
<dbReference type="InParanoid" id="A0A2J6TV38"/>
<dbReference type="GeneID" id="36578800"/>
<organism evidence="1 2">
    <name type="scientific">Hyaloscypha bicolor E</name>
    <dbReference type="NCBI Taxonomy" id="1095630"/>
    <lineage>
        <taxon>Eukaryota</taxon>
        <taxon>Fungi</taxon>
        <taxon>Dikarya</taxon>
        <taxon>Ascomycota</taxon>
        <taxon>Pezizomycotina</taxon>
        <taxon>Leotiomycetes</taxon>
        <taxon>Helotiales</taxon>
        <taxon>Hyaloscyphaceae</taxon>
        <taxon>Hyaloscypha</taxon>
        <taxon>Hyaloscypha bicolor</taxon>
    </lineage>
</organism>
<dbReference type="Proteomes" id="UP000235371">
    <property type="component" value="Unassembled WGS sequence"/>
</dbReference>
<dbReference type="RefSeq" id="XP_024743796.1">
    <property type="nucleotide sequence ID" value="XM_024870718.1"/>
</dbReference>
<sequence>GTFTKERQRVKPYTTALITRNRRSCAGSYGRWHCAGTPKRYGLLTMRLLRGSNGGEFSLTEEILTDIPKYATLSHTWGPMRSISKILRTVLVRANVAATRSSFAASRRSTMA</sequence>
<name>A0A2J6TV38_9HELO</name>
<accession>A0A2J6TV38</accession>
<evidence type="ECO:0000313" key="1">
    <source>
        <dbReference type="EMBL" id="PMD66892.1"/>
    </source>
</evidence>
<feature type="non-terminal residue" evidence="1">
    <location>
        <position position="1"/>
    </location>
</feature>
<gene>
    <name evidence="1" type="ORF">K444DRAFT_1690</name>
</gene>